<comment type="caution">
    <text evidence="2">The sequence shown here is derived from an EMBL/GenBank/DDBJ whole genome shotgun (WGS) entry which is preliminary data.</text>
</comment>
<evidence type="ECO:0008006" key="4">
    <source>
        <dbReference type="Google" id="ProtNLM"/>
    </source>
</evidence>
<protein>
    <recommendedName>
        <fullName evidence="4">Outer membrane protein beta-barrel domain-containing protein</fullName>
    </recommendedName>
</protein>
<gene>
    <name evidence="2" type="ORF">MKP09_05365</name>
</gene>
<keyword evidence="1" id="KW-0472">Membrane</keyword>
<evidence type="ECO:0000256" key="1">
    <source>
        <dbReference type="SAM" id="Phobius"/>
    </source>
</evidence>
<evidence type="ECO:0000313" key="3">
    <source>
        <dbReference type="Proteomes" id="UP001202248"/>
    </source>
</evidence>
<organism evidence="2 3">
    <name type="scientific">Niabella ginsengisoli</name>
    <dbReference type="NCBI Taxonomy" id="522298"/>
    <lineage>
        <taxon>Bacteria</taxon>
        <taxon>Pseudomonadati</taxon>
        <taxon>Bacteroidota</taxon>
        <taxon>Chitinophagia</taxon>
        <taxon>Chitinophagales</taxon>
        <taxon>Chitinophagaceae</taxon>
        <taxon>Niabella</taxon>
    </lineage>
</organism>
<keyword evidence="1" id="KW-1133">Transmembrane helix</keyword>
<reference evidence="2 3" key="1">
    <citation type="submission" date="2022-02" db="EMBL/GenBank/DDBJ databases">
        <authorList>
            <person name="Min J."/>
        </authorList>
    </citation>
    <scope>NUCLEOTIDE SEQUENCE [LARGE SCALE GENOMIC DNA]</scope>
    <source>
        <strain evidence="2 3">GR10-1</strain>
    </source>
</reference>
<dbReference type="Proteomes" id="UP001202248">
    <property type="component" value="Unassembled WGS sequence"/>
</dbReference>
<sequence>MTDPNDDIINYIKSALQSHEEPYDEGSWERFAAKHTAIPVRKKPVIALWVTAAAAVIIGVILFARIFNNTNVTDIPVETYDVVIKNNTDTNIENEIINETLPQIDNAQVNPKISDNNQQQLAVTKSIAAPAFNNNAILPAPNPVTPSYQPTQQPIASNAPIIKEEKQQEKKVDFWRNNVVDNKNNVTTTNTPKEKESNILIASTVPKTSDRKQSAERNSRWQPSLYVSPLFGELGINMGYGVSLGYAINDKIKISSGIAHTKLSASRAFDPTAPAGGVANAMASAPVDLAGSKNSLVTYNSSTANSSQIRTLQQVDASLSGIDIPVEINYSINKKLYATAGVSALVVINDNKTYTFADSRNVKISVETNKGTLKEDRSVMFNEQSTSNNQPSQVPTENTPLLGFYNISLGYRQKISDKNAVSLEPFIKVPMKNVTQQNLKYMGTGIRLKFDL</sequence>
<proteinExistence type="predicted"/>
<name>A0ABS9SG80_9BACT</name>
<dbReference type="RefSeq" id="WP_240826764.1">
    <property type="nucleotide sequence ID" value="NZ_JAKWBL010000001.1"/>
</dbReference>
<keyword evidence="3" id="KW-1185">Reference proteome</keyword>
<accession>A0ABS9SG80</accession>
<feature type="transmembrane region" description="Helical" evidence="1">
    <location>
        <begin position="45"/>
        <end position="67"/>
    </location>
</feature>
<keyword evidence="1" id="KW-0812">Transmembrane</keyword>
<dbReference type="EMBL" id="JAKWBL010000001">
    <property type="protein sequence ID" value="MCH5597373.1"/>
    <property type="molecule type" value="Genomic_DNA"/>
</dbReference>
<evidence type="ECO:0000313" key="2">
    <source>
        <dbReference type="EMBL" id="MCH5597373.1"/>
    </source>
</evidence>